<sequence length="137" mass="15192">MFSRIVPQNQFHGTSLFIILVHDQILSSLTTDSDYTHGSSSMAKADLFVEDVNTNLDDIDVNNGEGLLYIDSNSDDGTETHESEFIVDDSNNLDGIDVDMTDFMEKLETESDWVGLPINNQVLDGSNVDVDPEPFDT</sequence>
<evidence type="ECO:0000313" key="2">
    <source>
        <dbReference type="Proteomes" id="UP001055879"/>
    </source>
</evidence>
<dbReference type="EMBL" id="CM042056">
    <property type="protein sequence ID" value="KAI3698031.1"/>
    <property type="molecule type" value="Genomic_DNA"/>
</dbReference>
<proteinExistence type="predicted"/>
<protein>
    <submittedName>
        <fullName evidence="1">Uncharacterized protein</fullName>
    </submittedName>
</protein>
<name>A0ACB8ZJX5_ARCLA</name>
<evidence type="ECO:0000313" key="1">
    <source>
        <dbReference type="EMBL" id="KAI3698031.1"/>
    </source>
</evidence>
<gene>
    <name evidence="1" type="ORF">L6452_31141</name>
</gene>
<organism evidence="1 2">
    <name type="scientific">Arctium lappa</name>
    <name type="common">Greater burdock</name>
    <name type="synonym">Lappa major</name>
    <dbReference type="NCBI Taxonomy" id="4217"/>
    <lineage>
        <taxon>Eukaryota</taxon>
        <taxon>Viridiplantae</taxon>
        <taxon>Streptophyta</taxon>
        <taxon>Embryophyta</taxon>
        <taxon>Tracheophyta</taxon>
        <taxon>Spermatophyta</taxon>
        <taxon>Magnoliopsida</taxon>
        <taxon>eudicotyledons</taxon>
        <taxon>Gunneridae</taxon>
        <taxon>Pentapetalae</taxon>
        <taxon>asterids</taxon>
        <taxon>campanulids</taxon>
        <taxon>Asterales</taxon>
        <taxon>Asteraceae</taxon>
        <taxon>Carduoideae</taxon>
        <taxon>Cardueae</taxon>
        <taxon>Arctiinae</taxon>
        <taxon>Arctium</taxon>
    </lineage>
</organism>
<comment type="caution">
    <text evidence="1">The sequence shown here is derived from an EMBL/GenBank/DDBJ whole genome shotgun (WGS) entry which is preliminary data.</text>
</comment>
<accession>A0ACB8ZJX5</accession>
<keyword evidence="2" id="KW-1185">Reference proteome</keyword>
<reference evidence="2" key="1">
    <citation type="journal article" date="2022" name="Mol. Ecol. Resour.">
        <title>The genomes of chicory, endive, great burdock and yacon provide insights into Asteraceae palaeo-polyploidization history and plant inulin production.</title>
        <authorList>
            <person name="Fan W."/>
            <person name="Wang S."/>
            <person name="Wang H."/>
            <person name="Wang A."/>
            <person name="Jiang F."/>
            <person name="Liu H."/>
            <person name="Zhao H."/>
            <person name="Xu D."/>
            <person name="Zhang Y."/>
        </authorList>
    </citation>
    <scope>NUCLEOTIDE SEQUENCE [LARGE SCALE GENOMIC DNA]</scope>
    <source>
        <strain evidence="2">cv. Niubang</strain>
    </source>
</reference>
<reference evidence="1 2" key="2">
    <citation type="journal article" date="2022" name="Mol. Ecol. Resour.">
        <title>The genomes of chicory, endive, great burdock and yacon provide insights into Asteraceae paleo-polyploidization history and plant inulin production.</title>
        <authorList>
            <person name="Fan W."/>
            <person name="Wang S."/>
            <person name="Wang H."/>
            <person name="Wang A."/>
            <person name="Jiang F."/>
            <person name="Liu H."/>
            <person name="Zhao H."/>
            <person name="Xu D."/>
            <person name="Zhang Y."/>
        </authorList>
    </citation>
    <scope>NUCLEOTIDE SEQUENCE [LARGE SCALE GENOMIC DNA]</scope>
    <source>
        <strain evidence="2">cv. Niubang</strain>
    </source>
</reference>
<dbReference type="Proteomes" id="UP001055879">
    <property type="component" value="Linkage Group LG10"/>
</dbReference>